<dbReference type="EMBL" id="OX465081">
    <property type="protein sequence ID" value="CAI9285706.1"/>
    <property type="molecule type" value="Genomic_DNA"/>
</dbReference>
<keyword evidence="4" id="KW-0433">Leucine-rich repeat</keyword>
<dbReference type="FunFam" id="3.80.10.10:FF:000041">
    <property type="entry name" value="LRR receptor-like serine/threonine-protein kinase ERECTA"/>
    <property type="match status" value="1"/>
</dbReference>
<dbReference type="PRINTS" id="PR00019">
    <property type="entry name" value="LEURICHRPT"/>
</dbReference>
<accession>A0AA35Z4M8</accession>
<organism evidence="12 13">
    <name type="scientific">Lactuca saligna</name>
    <name type="common">Willowleaf lettuce</name>
    <dbReference type="NCBI Taxonomy" id="75948"/>
    <lineage>
        <taxon>Eukaryota</taxon>
        <taxon>Viridiplantae</taxon>
        <taxon>Streptophyta</taxon>
        <taxon>Embryophyta</taxon>
        <taxon>Tracheophyta</taxon>
        <taxon>Spermatophyta</taxon>
        <taxon>Magnoliopsida</taxon>
        <taxon>eudicotyledons</taxon>
        <taxon>Gunneridae</taxon>
        <taxon>Pentapetalae</taxon>
        <taxon>asterids</taxon>
        <taxon>campanulids</taxon>
        <taxon>Asterales</taxon>
        <taxon>Asteraceae</taxon>
        <taxon>Cichorioideae</taxon>
        <taxon>Cichorieae</taxon>
        <taxon>Lactucinae</taxon>
        <taxon>Lactuca</taxon>
    </lineage>
</organism>
<dbReference type="GO" id="GO:0006952">
    <property type="term" value="P:defense response"/>
    <property type="evidence" value="ECO:0007669"/>
    <property type="project" value="UniProtKB-ARBA"/>
</dbReference>
<evidence type="ECO:0000256" key="8">
    <source>
        <dbReference type="ARBA" id="ARBA00022989"/>
    </source>
</evidence>
<comment type="similarity">
    <text evidence="2">Belongs to the RLP family.</text>
</comment>
<dbReference type="FunFam" id="3.80.10.10:FF:000111">
    <property type="entry name" value="LRR receptor-like serine/threonine-protein kinase ERECTA"/>
    <property type="match status" value="1"/>
</dbReference>
<evidence type="ECO:0000256" key="7">
    <source>
        <dbReference type="ARBA" id="ARBA00022737"/>
    </source>
</evidence>
<dbReference type="InterPro" id="IPR003591">
    <property type="entry name" value="Leu-rich_rpt_typical-subtyp"/>
</dbReference>
<dbReference type="InterPro" id="IPR046956">
    <property type="entry name" value="RLP23-like"/>
</dbReference>
<keyword evidence="8 11" id="KW-1133">Transmembrane helix</keyword>
<protein>
    <submittedName>
        <fullName evidence="12">Uncharacterized protein</fullName>
    </submittedName>
</protein>
<evidence type="ECO:0000256" key="11">
    <source>
        <dbReference type="SAM" id="Phobius"/>
    </source>
</evidence>
<evidence type="ECO:0000313" key="13">
    <source>
        <dbReference type="Proteomes" id="UP001177003"/>
    </source>
</evidence>
<dbReference type="SMART" id="SM00369">
    <property type="entry name" value="LRR_TYP"/>
    <property type="match status" value="3"/>
</dbReference>
<evidence type="ECO:0000313" key="12">
    <source>
        <dbReference type="EMBL" id="CAI9285706.1"/>
    </source>
</evidence>
<keyword evidence="9 11" id="KW-0472">Membrane</keyword>
<keyword evidence="6" id="KW-0732">Signal</keyword>
<sequence length="356" mass="38658">MLSGTLPKCFGLLPNLQVLILSSNQLSGVIPSSLGNLGSSLQWLSLNNNSFQGELPKTLANCTSLALLDLGENRFSGSVPKWIGENMKELVVLRLHKNSFTGPIPVELCERSTLQIMDLGENKLTGTIPRCFKNLSGMITGGHISISFSRSYELSLTQVMQGVVLEYTTTLSYVVNMDLSCNKLVGEIPKELVLLTGLLGLNLSKNQLTGHIPERIGDMKSLMSLDLSINHLSGMIPQSLSALTFLSHLNLSHNNLSGRIPTGSQLQTLIDPSIYAGNNELCGSPLPIKCSHDDVSEIGRSSEEDEADDGDENIWIYGATGGFTTGFMGIVAILVLKNRWRLAFFNLVGYCISKKL</sequence>
<evidence type="ECO:0000256" key="9">
    <source>
        <dbReference type="ARBA" id="ARBA00023136"/>
    </source>
</evidence>
<evidence type="ECO:0000256" key="5">
    <source>
        <dbReference type="ARBA" id="ARBA00022692"/>
    </source>
</evidence>
<evidence type="ECO:0000256" key="3">
    <source>
        <dbReference type="ARBA" id="ARBA00022475"/>
    </source>
</evidence>
<dbReference type="Pfam" id="PF13855">
    <property type="entry name" value="LRR_8"/>
    <property type="match status" value="1"/>
</dbReference>
<keyword evidence="10" id="KW-0325">Glycoprotein</keyword>
<evidence type="ECO:0000256" key="2">
    <source>
        <dbReference type="ARBA" id="ARBA00009592"/>
    </source>
</evidence>
<gene>
    <name evidence="12" type="ORF">LSALG_LOCUS25165</name>
</gene>
<dbReference type="PROSITE" id="PS51450">
    <property type="entry name" value="LRR"/>
    <property type="match status" value="1"/>
</dbReference>
<keyword evidence="7" id="KW-0677">Repeat</keyword>
<evidence type="ECO:0000256" key="1">
    <source>
        <dbReference type="ARBA" id="ARBA00004251"/>
    </source>
</evidence>
<name>A0AA35Z4M8_LACSI</name>
<dbReference type="Proteomes" id="UP001177003">
    <property type="component" value="Chromosome 5"/>
</dbReference>
<dbReference type="Pfam" id="PF00560">
    <property type="entry name" value="LRR_1"/>
    <property type="match status" value="4"/>
</dbReference>
<dbReference type="GO" id="GO:0051707">
    <property type="term" value="P:response to other organism"/>
    <property type="evidence" value="ECO:0007669"/>
    <property type="project" value="UniProtKB-ARBA"/>
</dbReference>
<keyword evidence="13" id="KW-1185">Reference proteome</keyword>
<dbReference type="SUPFAM" id="SSF52058">
    <property type="entry name" value="L domain-like"/>
    <property type="match status" value="1"/>
</dbReference>
<dbReference type="PANTHER" id="PTHR48063">
    <property type="entry name" value="LRR RECEPTOR-LIKE KINASE"/>
    <property type="match status" value="1"/>
</dbReference>
<feature type="transmembrane region" description="Helical" evidence="11">
    <location>
        <begin position="314"/>
        <end position="336"/>
    </location>
</feature>
<reference evidence="12" key="1">
    <citation type="submission" date="2023-04" db="EMBL/GenBank/DDBJ databases">
        <authorList>
            <person name="Vijverberg K."/>
            <person name="Xiong W."/>
            <person name="Schranz E."/>
        </authorList>
    </citation>
    <scope>NUCLEOTIDE SEQUENCE</scope>
</reference>
<dbReference type="InterPro" id="IPR032675">
    <property type="entry name" value="LRR_dom_sf"/>
</dbReference>
<dbReference type="PANTHER" id="PTHR48063:SF76">
    <property type="entry name" value="NON-SPECIFIC SERINE_THREONINE PROTEIN KINASE"/>
    <property type="match status" value="1"/>
</dbReference>
<dbReference type="InterPro" id="IPR001611">
    <property type="entry name" value="Leu-rich_rpt"/>
</dbReference>
<evidence type="ECO:0000256" key="10">
    <source>
        <dbReference type="ARBA" id="ARBA00023180"/>
    </source>
</evidence>
<dbReference type="Gene3D" id="3.80.10.10">
    <property type="entry name" value="Ribonuclease Inhibitor"/>
    <property type="match status" value="1"/>
</dbReference>
<keyword evidence="5 11" id="KW-0812">Transmembrane</keyword>
<dbReference type="AlphaFoldDB" id="A0AA35Z4M8"/>
<comment type="subcellular location">
    <subcellularLocation>
        <location evidence="1">Cell membrane</location>
        <topology evidence="1">Single-pass type I membrane protein</topology>
    </subcellularLocation>
</comment>
<dbReference type="GO" id="GO:0005886">
    <property type="term" value="C:plasma membrane"/>
    <property type="evidence" value="ECO:0007669"/>
    <property type="project" value="UniProtKB-SubCell"/>
</dbReference>
<keyword evidence="3" id="KW-1003">Cell membrane</keyword>
<evidence type="ECO:0000256" key="4">
    <source>
        <dbReference type="ARBA" id="ARBA00022614"/>
    </source>
</evidence>
<proteinExistence type="inferred from homology"/>
<evidence type="ECO:0000256" key="6">
    <source>
        <dbReference type="ARBA" id="ARBA00022729"/>
    </source>
</evidence>